<dbReference type="Pfam" id="PF24755">
    <property type="entry name" value="SpoVR_C"/>
    <property type="match status" value="1"/>
</dbReference>
<protein>
    <submittedName>
        <fullName evidence="3">Stage V sporulation protein R</fullName>
    </submittedName>
</protein>
<dbReference type="InterPro" id="IPR057008">
    <property type="entry name" value="SpoVR-like_C"/>
</dbReference>
<dbReference type="Pfam" id="PF04293">
    <property type="entry name" value="SpoVR"/>
    <property type="match status" value="1"/>
</dbReference>
<dbReference type="PANTHER" id="PTHR30029">
    <property type="entry name" value="STAGE V SPORULATION PROTEIN R"/>
    <property type="match status" value="1"/>
</dbReference>
<comment type="caution">
    <text evidence="3">The sequence shown here is derived from an EMBL/GenBank/DDBJ whole genome shotgun (WGS) entry which is preliminary data.</text>
</comment>
<dbReference type="AlphaFoldDB" id="A0A4R1RWP2"/>
<dbReference type="RefSeq" id="WP_132013849.1">
    <property type="nucleotide sequence ID" value="NZ_SLUN01000008.1"/>
</dbReference>
<sequence>MREYSLKELEEWNERIEACATRLGLDCFPQEFEICSYEEMLGYEAYIGMPSHYPHWSYGKAFDRLHTLYRYQLTGLPYEMVINSDPCLAYLMRDNNLLLQILTMAHVYGHNDFFKNNRLFQSTRPELTVETFQNHARRIRNYIQDPSIGYQKVERILDAAHAVRYQINRVIGVRRLTPSEQKERLIADYRRQVQAAKDSEAVGTVPEPDLDRIPLEPEDDLLWFLAEHAQLAEWERDIIRIVREEAAYFLPQIETKILNEGWASFWHYRILNQLELPAPLHLEFLKRHHQVIRPHRGSLNPYHLGFTILTDLERRFGSAKLFEARAVESDRSLIRRYLTRELCDELHLFEFLAGPDGAVITEVPDEKGWEAIRETLSATVGLGAVPVIRAMEVDPKDRTLLLEHESDARELELGYAGETLKYLVEIWGHAVHLKTKIQGREKTIICTIEKKLMAID</sequence>
<feature type="domain" description="SpoVR-like C-terminal" evidence="2">
    <location>
        <begin position="386"/>
        <end position="436"/>
    </location>
</feature>
<evidence type="ECO:0000313" key="4">
    <source>
        <dbReference type="Proteomes" id="UP000295008"/>
    </source>
</evidence>
<reference evidence="3 4" key="1">
    <citation type="submission" date="2019-03" db="EMBL/GenBank/DDBJ databases">
        <title>Genomic Encyclopedia of Type Strains, Phase IV (KMG-IV): sequencing the most valuable type-strain genomes for metagenomic binning, comparative biology and taxonomic classification.</title>
        <authorList>
            <person name="Goeker M."/>
        </authorList>
    </citation>
    <scope>NUCLEOTIDE SEQUENCE [LARGE SCALE GENOMIC DNA]</scope>
    <source>
        <strain evidence="3 4">LX-B</strain>
    </source>
</reference>
<dbReference type="PANTHER" id="PTHR30029:SF2">
    <property type="entry name" value="STAGE V SPORULATION PROTEIN R"/>
    <property type="match status" value="1"/>
</dbReference>
<name>A0A4R1RWP2_HYDET</name>
<feature type="domain" description="SpoVR protein-like N-terminal" evidence="1">
    <location>
        <begin position="4"/>
        <end position="382"/>
    </location>
</feature>
<keyword evidence="4" id="KW-1185">Reference proteome</keyword>
<dbReference type="InterPro" id="IPR007390">
    <property type="entry name" value="Spore_V_R"/>
</dbReference>
<evidence type="ECO:0000259" key="2">
    <source>
        <dbReference type="Pfam" id="PF24755"/>
    </source>
</evidence>
<proteinExistence type="predicted"/>
<accession>A0A4R1RWP2</accession>
<organism evidence="3 4">
    <name type="scientific">Hydrogenispora ethanolica</name>
    <dbReference type="NCBI Taxonomy" id="1082276"/>
    <lineage>
        <taxon>Bacteria</taxon>
        <taxon>Bacillati</taxon>
        <taxon>Bacillota</taxon>
        <taxon>Hydrogenispora</taxon>
    </lineage>
</organism>
<evidence type="ECO:0000313" key="3">
    <source>
        <dbReference type="EMBL" id="TCL70874.1"/>
    </source>
</evidence>
<dbReference type="InterPro" id="IPR056174">
    <property type="entry name" value="SpoVR_N"/>
</dbReference>
<dbReference type="EMBL" id="SLUN01000008">
    <property type="protein sequence ID" value="TCL70874.1"/>
    <property type="molecule type" value="Genomic_DNA"/>
</dbReference>
<dbReference type="Proteomes" id="UP000295008">
    <property type="component" value="Unassembled WGS sequence"/>
</dbReference>
<dbReference type="OrthoDB" id="9784270at2"/>
<gene>
    <name evidence="3" type="ORF">EDC14_100819</name>
</gene>
<evidence type="ECO:0000259" key="1">
    <source>
        <dbReference type="Pfam" id="PF04293"/>
    </source>
</evidence>